<comment type="caution">
    <text evidence="1">The sequence shown here is derived from an EMBL/GenBank/DDBJ whole genome shotgun (WGS) entry which is preliminary data.</text>
</comment>
<name>A0A4U1B1I3_9GAMM</name>
<dbReference type="Proteomes" id="UP000307999">
    <property type="component" value="Unassembled WGS sequence"/>
</dbReference>
<dbReference type="EMBL" id="SWDB01000041">
    <property type="protein sequence ID" value="TKB43213.1"/>
    <property type="molecule type" value="Genomic_DNA"/>
</dbReference>
<reference evidence="1 2" key="1">
    <citation type="submission" date="2019-04" db="EMBL/GenBank/DDBJ databases">
        <title>Thalassotalea guangxiensis sp. nov., isolated from sediment of the coastal wetland.</title>
        <authorList>
            <person name="Zheng S."/>
            <person name="Zhang D."/>
        </authorList>
    </citation>
    <scope>NUCLEOTIDE SEQUENCE [LARGE SCALE GENOMIC DNA]</scope>
    <source>
        <strain evidence="1 2">ZS-4</strain>
    </source>
</reference>
<evidence type="ECO:0000313" key="2">
    <source>
        <dbReference type="Proteomes" id="UP000307999"/>
    </source>
</evidence>
<gene>
    <name evidence="1" type="ORF">E8M12_15725</name>
</gene>
<keyword evidence="2" id="KW-1185">Reference proteome</keyword>
<evidence type="ECO:0000313" key="1">
    <source>
        <dbReference type="EMBL" id="TKB43213.1"/>
    </source>
</evidence>
<dbReference type="AlphaFoldDB" id="A0A4U1B1I3"/>
<accession>A0A4U1B1I3</accession>
<sequence>MDITHGVRSKPQNARHRVLQYFLPV</sequence>
<organism evidence="1 2">
    <name type="scientific">Thalassotalea mangrovi</name>
    <dbReference type="NCBI Taxonomy" id="2572245"/>
    <lineage>
        <taxon>Bacteria</taxon>
        <taxon>Pseudomonadati</taxon>
        <taxon>Pseudomonadota</taxon>
        <taxon>Gammaproteobacteria</taxon>
        <taxon>Alteromonadales</taxon>
        <taxon>Colwelliaceae</taxon>
        <taxon>Thalassotalea</taxon>
    </lineage>
</organism>
<proteinExistence type="predicted"/>
<protein>
    <submittedName>
        <fullName evidence="1">Uncharacterized protein</fullName>
    </submittedName>
</protein>